<dbReference type="Proteomes" id="UP000191691">
    <property type="component" value="Unassembled WGS sequence"/>
</dbReference>
<protein>
    <submittedName>
        <fullName evidence="1">Uncharacterized protein</fullName>
    </submittedName>
</protein>
<name>A0A1V6X9H5_PENNA</name>
<dbReference type="AlphaFoldDB" id="A0A1V6X9H5"/>
<comment type="caution">
    <text evidence="1">The sequence shown here is derived from an EMBL/GenBank/DDBJ whole genome shotgun (WGS) entry which is preliminary data.</text>
</comment>
<evidence type="ECO:0000313" key="1">
    <source>
        <dbReference type="EMBL" id="OQE71767.1"/>
    </source>
</evidence>
<reference evidence="2" key="1">
    <citation type="journal article" date="2017" name="Nat. Microbiol.">
        <title>Global analysis of biosynthetic gene clusters reveals vast potential of secondary metabolite production in Penicillium species.</title>
        <authorList>
            <person name="Nielsen J.C."/>
            <person name="Grijseels S."/>
            <person name="Prigent S."/>
            <person name="Ji B."/>
            <person name="Dainat J."/>
            <person name="Nielsen K.F."/>
            <person name="Frisvad J.C."/>
            <person name="Workman M."/>
            <person name="Nielsen J."/>
        </authorList>
    </citation>
    <scope>NUCLEOTIDE SEQUENCE [LARGE SCALE GENOMIC DNA]</scope>
    <source>
        <strain evidence="2">IBT 13039</strain>
    </source>
</reference>
<dbReference type="STRING" id="60175.A0A1V6X9H5"/>
<gene>
    <name evidence="1" type="ORF">PENNAL_c0101G08685</name>
</gene>
<proteinExistence type="predicted"/>
<accession>A0A1V6X9H5</accession>
<evidence type="ECO:0000313" key="2">
    <source>
        <dbReference type="Proteomes" id="UP000191691"/>
    </source>
</evidence>
<sequence length="340" mass="38538">MIGYIAENIPAFIITFGIRKKTCVLKMWMACLFRTLTAKDLDTYLPPSADRSSAGRHLNVVPPIWQRFHNENLPARKEVFDRAGFEALIRSDDPTVRSWARQATASYNALPTRSYAAIGRNRGYNTCGKFNIPLPQSLSMPPENKVFVQFRLYEMAVSHRYASEAMPCDPASRLAISIKGCNSSGNEVDEWIQSSGSKAAMRINTLVDMLEGITLTETRSFCRRWGTTSNHICAIEASCLEWPHYVDDLMQEVVKVVSGRRMLSIVEAEYIMSYQHQIESLAQYNVQPQPMLCLALLLHQLGDEVPTVRQQCEDLRQQWPSGPIMQQFAEISSTFSYHGK</sequence>
<keyword evidence="2" id="KW-1185">Reference proteome</keyword>
<dbReference type="EMBL" id="MOOB01000101">
    <property type="protein sequence ID" value="OQE71767.1"/>
    <property type="molecule type" value="Genomic_DNA"/>
</dbReference>
<organism evidence="1 2">
    <name type="scientific">Penicillium nalgiovense</name>
    <dbReference type="NCBI Taxonomy" id="60175"/>
    <lineage>
        <taxon>Eukaryota</taxon>
        <taxon>Fungi</taxon>
        <taxon>Dikarya</taxon>
        <taxon>Ascomycota</taxon>
        <taxon>Pezizomycotina</taxon>
        <taxon>Eurotiomycetes</taxon>
        <taxon>Eurotiomycetidae</taxon>
        <taxon>Eurotiales</taxon>
        <taxon>Aspergillaceae</taxon>
        <taxon>Penicillium</taxon>
    </lineage>
</organism>